<accession>H7GEA6</accession>
<dbReference type="EMBL" id="AIJQ01000002">
    <property type="protein sequence ID" value="EIA40048.1"/>
    <property type="molecule type" value="Genomic_DNA"/>
</dbReference>
<protein>
    <submittedName>
        <fullName evidence="2">Uncharacterized protein</fullName>
    </submittedName>
</protein>
<dbReference type="RefSeq" id="WP_008631082.1">
    <property type="nucleotide sequence ID" value="NZ_AIJQ01000002.1"/>
</dbReference>
<dbReference type="EMBL" id="CP014141">
    <property type="protein sequence ID" value="AMA76073.1"/>
    <property type="molecule type" value="Genomic_DNA"/>
</dbReference>
<evidence type="ECO:0000313" key="4">
    <source>
        <dbReference type="Proteomes" id="UP000061630"/>
    </source>
</evidence>
<dbReference type="KEGG" id="tpar:AV541_09200"/>
<dbReference type="Proteomes" id="UP000053186">
    <property type="component" value="Unassembled WGS sequence"/>
</dbReference>
<dbReference type="Proteomes" id="UP000061630">
    <property type="component" value="Chromosome"/>
</dbReference>
<gene>
    <name evidence="1" type="ORF">AV541_09200</name>
    <name evidence="2" type="ORF">RLTM_01980</name>
</gene>
<keyword evidence="3" id="KW-1185">Reference proteome</keyword>
<name>H7GEA6_9DEIN</name>
<dbReference type="AlphaFoldDB" id="H7GEA6"/>
<evidence type="ECO:0000313" key="1">
    <source>
        <dbReference type="EMBL" id="AMA76073.1"/>
    </source>
</evidence>
<proteinExistence type="predicted"/>
<evidence type="ECO:0000313" key="3">
    <source>
        <dbReference type="Proteomes" id="UP000053186"/>
    </source>
</evidence>
<reference evidence="2 3" key="1">
    <citation type="journal article" date="2012" name="J. Bacteriol.">
        <title>Draft genome sequence of Thermus sp. strain RL, isolated from a hot water spring located atop the Himalayan ranges at Manikaran, India.</title>
        <authorList>
            <person name="Dwivedi V."/>
            <person name="Sangwan N."/>
            <person name="Nigam A."/>
            <person name="Garg N."/>
            <person name="Niharika N."/>
            <person name="Khurana P."/>
            <person name="Khurana J.P."/>
            <person name="Lal R."/>
        </authorList>
    </citation>
    <scope>NUCLEOTIDE SEQUENCE [LARGE SCALE GENOMIC DNA]</scope>
    <source>
        <strain evidence="2 3">RL</strain>
    </source>
</reference>
<sequence length="83" mass="8976">MGKRLSAVAYDFPDHVLQVRPTHLLKGYGEGVRRFGFAGPLGDLRRRAGRLLDLGPNAPSIGLDPDRPSCPAQARHGLLSLGF</sequence>
<evidence type="ECO:0000313" key="2">
    <source>
        <dbReference type="EMBL" id="EIA40048.1"/>
    </source>
</evidence>
<reference evidence="1 4" key="2">
    <citation type="submission" date="2016-01" db="EMBL/GenBank/DDBJ databases">
        <title>Genome sequence of Thermus parvatiensis, a thermophile isolated from a hot water spring.</title>
        <authorList>
            <person name="Tripathi C."/>
            <person name="Lal R."/>
        </authorList>
    </citation>
    <scope>NUCLEOTIDE SEQUENCE [LARGE SCALE GENOMIC DNA]</scope>
    <source>
        <strain evidence="1 4">RL</strain>
    </source>
</reference>
<dbReference type="PATRIC" id="fig|456163.3.peg.444"/>
<organism evidence="2 3">
    <name type="scientific">Thermus parvatiensis</name>
    <dbReference type="NCBI Taxonomy" id="456163"/>
    <lineage>
        <taxon>Bacteria</taxon>
        <taxon>Thermotogati</taxon>
        <taxon>Deinococcota</taxon>
        <taxon>Deinococci</taxon>
        <taxon>Thermales</taxon>
        <taxon>Thermaceae</taxon>
        <taxon>Thermus</taxon>
    </lineage>
</organism>